<feature type="region of interest" description="Disordered" evidence="6">
    <location>
        <begin position="1"/>
        <end position="20"/>
    </location>
</feature>
<keyword evidence="8" id="KW-1185">Reference proteome</keyword>
<dbReference type="AlphaFoldDB" id="A0A4D9ERH8"/>
<evidence type="ECO:0000256" key="2">
    <source>
        <dbReference type="ARBA" id="ARBA00022741"/>
    </source>
</evidence>
<accession>A0A4D9ERH8</accession>
<proteinExistence type="inferred from homology"/>
<dbReference type="Pfam" id="PF01812">
    <property type="entry name" value="5-FTHF_cyc-lig"/>
    <property type="match status" value="1"/>
</dbReference>
<evidence type="ECO:0000256" key="1">
    <source>
        <dbReference type="ARBA" id="ARBA00010638"/>
    </source>
</evidence>
<keyword evidence="2" id="KW-0547">Nucleotide-binding</keyword>
<name>A0A4D9ERH8_9SAUR</name>
<dbReference type="PANTHER" id="PTHR23407:SF1">
    <property type="entry name" value="5-FORMYLTETRAHYDROFOLATE CYCLO-LIGASE"/>
    <property type="match status" value="1"/>
</dbReference>
<evidence type="ECO:0000256" key="5">
    <source>
        <dbReference type="ARBA" id="ARBA00038966"/>
    </source>
</evidence>
<evidence type="ECO:0000256" key="4">
    <source>
        <dbReference type="ARBA" id="ARBA00036539"/>
    </source>
</evidence>
<dbReference type="GO" id="GO:0005524">
    <property type="term" value="F:ATP binding"/>
    <property type="evidence" value="ECO:0007669"/>
    <property type="project" value="UniProtKB-KW"/>
</dbReference>
<organism evidence="7 8">
    <name type="scientific">Platysternon megacephalum</name>
    <name type="common">big-headed turtle</name>
    <dbReference type="NCBI Taxonomy" id="55544"/>
    <lineage>
        <taxon>Eukaryota</taxon>
        <taxon>Metazoa</taxon>
        <taxon>Chordata</taxon>
        <taxon>Craniata</taxon>
        <taxon>Vertebrata</taxon>
        <taxon>Euteleostomi</taxon>
        <taxon>Archelosauria</taxon>
        <taxon>Testudinata</taxon>
        <taxon>Testudines</taxon>
        <taxon>Cryptodira</taxon>
        <taxon>Durocryptodira</taxon>
        <taxon>Testudinoidea</taxon>
        <taxon>Platysternidae</taxon>
        <taxon>Platysternon</taxon>
    </lineage>
</organism>
<dbReference type="GO" id="GO:0005739">
    <property type="term" value="C:mitochondrion"/>
    <property type="evidence" value="ECO:0007669"/>
    <property type="project" value="TreeGrafter"/>
</dbReference>
<dbReference type="OrthoDB" id="2015992at2759"/>
<dbReference type="Gene3D" id="3.40.50.10420">
    <property type="entry name" value="NagB/RpiA/CoA transferase-like"/>
    <property type="match status" value="1"/>
</dbReference>
<evidence type="ECO:0000256" key="3">
    <source>
        <dbReference type="ARBA" id="ARBA00022840"/>
    </source>
</evidence>
<dbReference type="InterPro" id="IPR002698">
    <property type="entry name" value="FTHF_cligase"/>
</dbReference>
<feature type="compositionally biased region" description="Low complexity" evidence="6">
    <location>
        <begin position="11"/>
        <end position="20"/>
    </location>
</feature>
<dbReference type="EC" id="6.3.3.2" evidence="5"/>
<dbReference type="PANTHER" id="PTHR23407">
    <property type="entry name" value="ATPASE INHIBITOR/5-FORMYLTETRAHYDROFOLATE CYCLO-LIGASE"/>
    <property type="match status" value="1"/>
</dbReference>
<dbReference type="Proteomes" id="UP000297703">
    <property type="component" value="Unassembled WGS sequence"/>
</dbReference>
<dbReference type="GO" id="GO:0009396">
    <property type="term" value="P:folic acid-containing compound biosynthetic process"/>
    <property type="evidence" value="ECO:0007669"/>
    <property type="project" value="TreeGrafter"/>
</dbReference>
<dbReference type="GO" id="GO:0030272">
    <property type="term" value="F:5-formyltetrahydrofolate cyclo-ligase activity"/>
    <property type="evidence" value="ECO:0007669"/>
    <property type="project" value="UniProtKB-EC"/>
</dbReference>
<comment type="similarity">
    <text evidence="1">Belongs to the 5-formyltetrahydrofolate cyclo-ligase family.</text>
</comment>
<sequence length="213" mass="24131">MESRGEGPGPAGESSEMAAALRAAKQALRAELKRRLRALSEAEKQRQSRLLSRKVIGHSKYQESQRIAIFLSMQDEIETEEIIKDIFQRGKECFIPQYKPRSSHMDMVKLTSAEEISSLPLTSWNIHQPCDNDVREEALSGAKLSKVSAPQLPYNRSKWVKPKQPRPYLDPAQKPLSHTWIFREEVQPNGETGLPISHSFAATKPRETAAWNV</sequence>
<dbReference type="InterPro" id="IPR037171">
    <property type="entry name" value="NagB/RpiA_transferase-like"/>
</dbReference>
<feature type="compositionally biased region" description="Gly residues" evidence="6">
    <location>
        <begin position="1"/>
        <end position="10"/>
    </location>
</feature>
<dbReference type="STRING" id="55544.A0A4D9ERH8"/>
<reference evidence="7 8" key="1">
    <citation type="submission" date="2019-04" db="EMBL/GenBank/DDBJ databases">
        <title>Draft genome of the big-headed turtle Platysternon megacephalum.</title>
        <authorList>
            <person name="Gong S."/>
        </authorList>
    </citation>
    <scope>NUCLEOTIDE SEQUENCE [LARGE SCALE GENOMIC DNA]</scope>
    <source>
        <strain evidence="7">DO16091913</strain>
        <tissue evidence="7">Muscle</tissue>
    </source>
</reference>
<reference evidence="7 8" key="2">
    <citation type="submission" date="2019-04" db="EMBL/GenBank/DDBJ databases">
        <title>The genome sequence of big-headed turtle.</title>
        <authorList>
            <person name="Gong S."/>
        </authorList>
    </citation>
    <scope>NUCLEOTIDE SEQUENCE [LARGE SCALE GENOMIC DNA]</scope>
    <source>
        <strain evidence="7">DO16091913</strain>
        <tissue evidence="7">Muscle</tissue>
    </source>
</reference>
<dbReference type="GO" id="GO:0035999">
    <property type="term" value="P:tetrahydrofolate interconversion"/>
    <property type="evidence" value="ECO:0007669"/>
    <property type="project" value="TreeGrafter"/>
</dbReference>
<dbReference type="InterPro" id="IPR024185">
    <property type="entry name" value="FTHF_cligase-like_sf"/>
</dbReference>
<comment type="caution">
    <text evidence="7">The sequence shown here is derived from an EMBL/GenBank/DDBJ whole genome shotgun (WGS) entry which is preliminary data.</text>
</comment>
<keyword evidence="3" id="KW-0067">ATP-binding</keyword>
<evidence type="ECO:0000256" key="6">
    <source>
        <dbReference type="SAM" id="MobiDB-lite"/>
    </source>
</evidence>
<evidence type="ECO:0000313" key="7">
    <source>
        <dbReference type="EMBL" id="TFK13169.1"/>
    </source>
</evidence>
<gene>
    <name evidence="7" type="ORF">DR999_PMT03597</name>
</gene>
<dbReference type="SUPFAM" id="SSF100950">
    <property type="entry name" value="NagB/RpiA/CoA transferase-like"/>
    <property type="match status" value="1"/>
</dbReference>
<comment type="catalytic activity">
    <reaction evidence="4">
        <text>(6S)-5-formyl-5,6,7,8-tetrahydrofolate + ATP = (6R)-5,10-methenyltetrahydrofolate + ADP + phosphate</text>
        <dbReference type="Rhea" id="RHEA:10488"/>
        <dbReference type="ChEBI" id="CHEBI:30616"/>
        <dbReference type="ChEBI" id="CHEBI:43474"/>
        <dbReference type="ChEBI" id="CHEBI:57455"/>
        <dbReference type="ChEBI" id="CHEBI:57457"/>
        <dbReference type="ChEBI" id="CHEBI:456216"/>
        <dbReference type="EC" id="6.3.3.2"/>
    </reaction>
</comment>
<evidence type="ECO:0000313" key="8">
    <source>
        <dbReference type="Proteomes" id="UP000297703"/>
    </source>
</evidence>
<dbReference type="EMBL" id="QXTE01000017">
    <property type="protein sequence ID" value="TFK13169.1"/>
    <property type="molecule type" value="Genomic_DNA"/>
</dbReference>
<protein>
    <recommendedName>
        <fullName evidence="5">5-formyltetrahydrofolate cyclo-ligase</fullName>
        <ecNumber evidence="5">6.3.3.2</ecNumber>
    </recommendedName>
</protein>